<evidence type="ECO:0000313" key="2">
    <source>
        <dbReference type="Proteomes" id="UP000253741"/>
    </source>
</evidence>
<organism evidence="1 2">
    <name type="scientific">Streptomyces corynorhini</name>
    <dbReference type="NCBI Taxonomy" id="2282652"/>
    <lineage>
        <taxon>Bacteria</taxon>
        <taxon>Bacillati</taxon>
        <taxon>Actinomycetota</taxon>
        <taxon>Actinomycetes</taxon>
        <taxon>Kitasatosporales</taxon>
        <taxon>Streptomycetaceae</taxon>
        <taxon>Streptomyces</taxon>
    </lineage>
</organism>
<keyword evidence="2" id="KW-1185">Reference proteome</keyword>
<sequence>MREAHARVGAVPATGPQGLVSLDVVCAHRAELAAVLPRTGTERFHGVDRLPGAVAGDGLAARSALRAR</sequence>
<reference evidence="1 2" key="1">
    <citation type="submission" date="2018-07" db="EMBL/GenBank/DDBJ databases">
        <title>Streptomyces species from bats.</title>
        <authorList>
            <person name="Dunlap C."/>
        </authorList>
    </citation>
    <scope>NUCLEOTIDE SEQUENCE [LARGE SCALE GENOMIC DNA]</scope>
    <source>
        <strain evidence="1 2">AC230</strain>
    </source>
</reference>
<dbReference type="RefSeq" id="WP_114624579.1">
    <property type="nucleotide sequence ID" value="NZ_QQNA01000119.1"/>
</dbReference>
<gene>
    <name evidence="1" type="ORF">DVH02_16545</name>
</gene>
<comment type="caution">
    <text evidence="1">The sequence shown here is derived from an EMBL/GenBank/DDBJ whole genome shotgun (WGS) entry which is preliminary data.</text>
</comment>
<protein>
    <submittedName>
        <fullName evidence="1">Uncharacterized protein</fullName>
    </submittedName>
</protein>
<dbReference type="EMBL" id="QQNA01000119">
    <property type="protein sequence ID" value="RDG37121.1"/>
    <property type="molecule type" value="Genomic_DNA"/>
</dbReference>
<dbReference type="Proteomes" id="UP000253741">
    <property type="component" value="Unassembled WGS sequence"/>
</dbReference>
<proteinExistence type="predicted"/>
<name>A0A370B697_9ACTN</name>
<evidence type="ECO:0000313" key="1">
    <source>
        <dbReference type="EMBL" id="RDG37121.1"/>
    </source>
</evidence>
<dbReference type="AlphaFoldDB" id="A0A370B697"/>
<accession>A0A370B697</accession>